<comment type="caution">
    <text evidence="1">The sequence shown here is derived from an EMBL/GenBank/DDBJ whole genome shotgun (WGS) entry which is preliminary data.</text>
</comment>
<evidence type="ECO:0000313" key="2">
    <source>
        <dbReference type="Proteomes" id="UP000230837"/>
    </source>
</evidence>
<accession>A0A2M7IN27</accession>
<reference evidence="2" key="1">
    <citation type="submission" date="2017-09" db="EMBL/GenBank/DDBJ databases">
        <title>Depth-based differentiation of microbial function through sediment-hosted aquifers and enrichment of novel symbionts in the deep terrestrial subsurface.</title>
        <authorList>
            <person name="Probst A.J."/>
            <person name="Ladd B."/>
            <person name="Jarett J.K."/>
            <person name="Geller-Mcgrath D.E."/>
            <person name="Sieber C.M.K."/>
            <person name="Emerson J.B."/>
            <person name="Anantharaman K."/>
            <person name="Thomas B.C."/>
            <person name="Malmstrom R."/>
            <person name="Stieglmeier M."/>
            <person name="Klingl A."/>
            <person name="Woyke T."/>
            <person name="Ryan C.M."/>
            <person name="Banfield J.F."/>
        </authorList>
    </citation>
    <scope>NUCLEOTIDE SEQUENCE [LARGE SCALE GENOMIC DNA]</scope>
</reference>
<organism evidence="1 2">
    <name type="scientific">Candidatus Kaiserbacteria bacterium CG_4_8_14_3_um_filter_38_9</name>
    <dbReference type="NCBI Taxonomy" id="1974599"/>
    <lineage>
        <taxon>Bacteria</taxon>
        <taxon>Candidatus Kaiseribacteriota</taxon>
    </lineage>
</organism>
<protein>
    <submittedName>
        <fullName evidence="1">Uncharacterized protein</fullName>
    </submittedName>
</protein>
<dbReference type="AlphaFoldDB" id="A0A2M7IN27"/>
<name>A0A2M7IN27_9BACT</name>
<dbReference type="EMBL" id="PFHR01000178">
    <property type="protein sequence ID" value="PIW96743.1"/>
    <property type="molecule type" value="Genomic_DNA"/>
</dbReference>
<dbReference type="Proteomes" id="UP000230837">
    <property type="component" value="Unassembled WGS sequence"/>
</dbReference>
<proteinExistence type="predicted"/>
<gene>
    <name evidence="1" type="ORF">COZ82_03355</name>
</gene>
<evidence type="ECO:0000313" key="1">
    <source>
        <dbReference type="EMBL" id="PIW96743.1"/>
    </source>
</evidence>
<sequence length="237" mass="26124">MLETDATKNGEQFSVYSIKEITHPKTEKDLALEVLVDGQALAGFIVRLLEIRQEQEANESEVESDGADQDDDFVMEVIGEGFSEVGGLLVSRSGINDSLKKSSVSIDQSMMLNSSGKSTTWIEMSSFDIQKAMEMGNVSGWIHSQPGGTAPSVKSGENPSDERVSRMISKFTNCSSHIAFIVDRYGKKITAYLYNSDADLASGEEYFTRIKGLKIKIPSNMDTELKSHLLNLQYTDV</sequence>